<evidence type="ECO:0000313" key="4">
    <source>
        <dbReference type="Proteomes" id="UP000192907"/>
    </source>
</evidence>
<dbReference type="PANTHER" id="PTHR38731">
    <property type="entry name" value="LIPL45-RELATED LIPOPROTEIN-RELATED"/>
    <property type="match status" value="1"/>
</dbReference>
<gene>
    <name evidence="3" type="ORF">SAMN06296036_115115</name>
</gene>
<reference evidence="4" key="1">
    <citation type="submission" date="2017-04" db="EMBL/GenBank/DDBJ databases">
        <authorList>
            <person name="Varghese N."/>
            <person name="Submissions S."/>
        </authorList>
    </citation>
    <scope>NUCLEOTIDE SEQUENCE [LARGE SCALE GENOMIC DNA]</scope>
    <source>
        <strain evidence="4">RKEM611</strain>
    </source>
</reference>
<evidence type="ECO:0000256" key="1">
    <source>
        <dbReference type="SAM" id="SignalP"/>
    </source>
</evidence>
<feature type="domain" description="FecR protein" evidence="2">
    <location>
        <begin position="75"/>
        <end position="174"/>
    </location>
</feature>
<dbReference type="AlphaFoldDB" id="A0A1Y6C807"/>
<dbReference type="EMBL" id="FWZT01000015">
    <property type="protein sequence ID" value="SMF49771.1"/>
    <property type="molecule type" value="Genomic_DNA"/>
</dbReference>
<sequence>MMSLRSVGLCFILVAGVGLAKGRNEATLTKFYGKVRLFKNPSQNKDGPGPFAKVGGTYFTVVKAAKGATLKPFERIQTGSRSKAKLVYSNGDQITVSANTAYEVSLEGESGVKKPVYDMIFGKIRGLIRGDGPRHGMKVRSNTMVMGVRGTDFFVAARGKSGHTEVSVLRGQVEVTPRQPNAKPVKVDSGFTISVPKVQPKPKGQANDPLSDLKVSTVKVEPTTKAAVAEIYQETIITAKQSQEEQEIVPPKVKAQLEQLERKAVEATRDDIKKHDPVLFEKIRNIPVQKIESADDLQAITTKKAFDAAPKAKASKARFKDLENSDIYDKYFSD</sequence>
<dbReference type="Proteomes" id="UP000192907">
    <property type="component" value="Unassembled WGS sequence"/>
</dbReference>
<dbReference type="Pfam" id="PF04773">
    <property type="entry name" value="FecR"/>
    <property type="match status" value="1"/>
</dbReference>
<feature type="signal peptide" evidence="1">
    <location>
        <begin position="1"/>
        <end position="20"/>
    </location>
</feature>
<evidence type="ECO:0000313" key="3">
    <source>
        <dbReference type="EMBL" id="SMF49771.1"/>
    </source>
</evidence>
<dbReference type="InterPro" id="IPR006860">
    <property type="entry name" value="FecR"/>
</dbReference>
<accession>A0A1Y6C807</accession>
<evidence type="ECO:0000259" key="2">
    <source>
        <dbReference type="Pfam" id="PF04773"/>
    </source>
</evidence>
<proteinExistence type="predicted"/>
<dbReference type="STRING" id="1513793.SAMN06296036_115115"/>
<feature type="chain" id="PRO_5012893196" evidence="1">
    <location>
        <begin position="21"/>
        <end position="334"/>
    </location>
</feature>
<dbReference type="OrthoDB" id="5289235at2"/>
<dbReference type="Gene3D" id="2.60.120.1440">
    <property type="match status" value="1"/>
</dbReference>
<keyword evidence="4" id="KW-1185">Reference proteome</keyword>
<organism evidence="3 4">
    <name type="scientific">Pseudobacteriovorax antillogorgiicola</name>
    <dbReference type="NCBI Taxonomy" id="1513793"/>
    <lineage>
        <taxon>Bacteria</taxon>
        <taxon>Pseudomonadati</taxon>
        <taxon>Bdellovibrionota</taxon>
        <taxon>Oligoflexia</taxon>
        <taxon>Oligoflexales</taxon>
        <taxon>Pseudobacteriovoracaceae</taxon>
        <taxon>Pseudobacteriovorax</taxon>
    </lineage>
</organism>
<keyword evidence="1" id="KW-0732">Signal</keyword>
<protein>
    <submittedName>
        <fullName evidence="3">FecR family protein</fullName>
    </submittedName>
</protein>
<name>A0A1Y6C807_9BACT</name>